<dbReference type="AlphaFoldDB" id="A0A0S3SDT5"/>
<dbReference type="EMBL" id="AP015039">
    <property type="protein sequence ID" value="BAT91002.1"/>
    <property type="molecule type" value="Genomic_DNA"/>
</dbReference>
<organism evidence="2 3">
    <name type="scientific">Vigna angularis var. angularis</name>
    <dbReference type="NCBI Taxonomy" id="157739"/>
    <lineage>
        <taxon>Eukaryota</taxon>
        <taxon>Viridiplantae</taxon>
        <taxon>Streptophyta</taxon>
        <taxon>Embryophyta</taxon>
        <taxon>Tracheophyta</taxon>
        <taxon>Spermatophyta</taxon>
        <taxon>Magnoliopsida</taxon>
        <taxon>eudicotyledons</taxon>
        <taxon>Gunneridae</taxon>
        <taxon>Pentapetalae</taxon>
        <taxon>rosids</taxon>
        <taxon>fabids</taxon>
        <taxon>Fabales</taxon>
        <taxon>Fabaceae</taxon>
        <taxon>Papilionoideae</taxon>
        <taxon>50 kb inversion clade</taxon>
        <taxon>NPAAA clade</taxon>
        <taxon>indigoferoid/millettioid clade</taxon>
        <taxon>Phaseoleae</taxon>
        <taxon>Vigna</taxon>
    </lineage>
</organism>
<dbReference type="Proteomes" id="UP000291084">
    <property type="component" value="Chromosome 6"/>
</dbReference>
<evidence type="ECO:0000256" key="1">
    <source>
        <dbReference type="SAM" id="Phobius"/>
    </source>
</evidence>
<name>A0A0S3SDT5_PHAAN</name>
<keyword evidence="3" id="KW-1185">Reference proteome</keyword>
<accession>A0A0S3SDT5</accession>
<evidence type="ECO:0000313" key="3">
    <source>
        <dbReference type="Proteomes" id="UP000291084"/>
    </source>
</evidence>
<protein>
    <submittedName>
        <fullName evidence="2">Uncharacterized protein</fullName>
    </submittedName>
</protein>
<sequence length="93" mass="10553">MGCCIAGTIEGFSLSNYKTEYVFNLSLIISNLTLKLISLGNPQFVKIFVLFWYVFEYKSGGGLGASYIPLITNIQMPFIIMYFNFFILVNQLV</sequence>
<evidence type="ECO:0000313" key="2">
    <source>
        <dbReference type="EMBL" id="BAT91002.1"/>
    </source>
</evidence>
<proteinExistence type="predicted"/>
<feature type="transmembrane region" description="Helical" evidence="1">
    <location>
        <begin position="67"/>
        <end position="89"/>
    </location>
</feature>
<keyword evidence="1" id="KW-1133">Transmembrane helix</keyword>
<keyword evidence="1" id="KW-0812">Transmembrane</keyword>
<gene>
    <name evidence="2" type="primary">Vigan.06G230300</name>
    <name evidence="2" type="ORF">VIGAN_06230300</name>
</gene>
<reference evidence="2 3" key="1">
    <citation type="journal article" date="2015" name="Sci. Rep.">
        <title>The power of single molecule real-time sequencing technology in the de novo assembly of a eukaryotic genome.</title>
        <authorList>
            <person name="Sakai H."/>
            <person name="Naito K."/>
            <person name="Ogiso-Tanaka E."/>
            <person name="Takahashi Y."/>
            <person name="Iseki K."/>
            <person name="Muto C."/>
            <person name="Satou K."/>
            <person name="Teruya K."/>
            <person name="Shiroma A."/>
            <person name="Shimoji M."/>
            <person name="Hirano T."/>
            <person name="Itoh T."/>
            <person name="Kaga A."/>
            <person name="Tomooka N."/>
        </authorList>
    </citation>
    <scope>NUCLEOTIDE SEQUENCE [LARGE SCALE GENOMIC DNA]</scope>
    <source>
        <strain evidence="3">cv. Shumari</strain>
    </source>
</reference>
<keyword evidence="1" id="KW-0472">Membrane</keyword>